<dbReference type="InterPro" id="IPR002509">
    <property type="entry name" value="NODB_dom"/>
</dbReference>
<organism evidence="4 5">
    <name type="scientific">Candidatus Acidiferrum panamense</name>
    <dbReference type="NCBI Taxonomy" id="2741543"/>
    <lineage>
        <taxon>Bacteria</taxon>
        <taxon>Pseudomonadati</taxon>
        <taxon>Acidobacteriota</taxon>
        <taxon>Terriglobia</taxon>
        <taxon>Candidatus Acidiferrales</taxon>
        <taxon>Candidatus Acidiferrum</taxon>
    </lineage>
</organism>
<sequence>MLAALSSISLGLVHHFKAGGVVINEHVLSREETARHVETFGRWFDFIHLRDLPERLNRRHKKPFCLLTFDDGKRNNVTVVAPELQRLGVPAVFFVVSRALDRGTPFWFDRYEALRRKLGALPFGLQPHIVKQLPYAMLTDRVERACSQHGIEVDLNDDNIRPMTWEDARSLYRRGFTIGAHGTTHAIMTRETKPDACENISKSIARVTEETGEPCSSFAFPNGNYTAELAQHAIRCGVQTVMTTEPTWMDHAFPLWRVPRLQFFGTDSRTKIELKTAVAATGRILSNPDGTGRVYCAINRLARTRPKDFLSPFEKEKLPRPNHNFE</sequence>
<comment type="caution">
    <text evidence="4">The sequence shown here is derived from an EMBL/GenBank/DDBJ whole genome shotgun (WGS) entry which is preliminary data.</text>
</comment>
<dbReference type="Pfam" id="PF01522">
    <property type="entry name" value="Polysacc_deac_1"/>
    <property type="match status" value="1"/>
</dbReference>
<dbReference type="CDD" id="cd10918">
    <property type="entry name" value="CE4_NodB_like_5s_6s"/>
    <property type="match status" value="1"/>
</dbReference>
<reference evidence="4" key="1">
    <citation type="submission" date="2020-06" db="EMBL/GenBank/DDBJ databases">
        <title>Legume-microbial interactions unlock mineral nutrients during tropical forest succession.</title>
        <authorList>
            <person name="Epihov D.Z."/>
        </authorList>
    </citation>
    <scope>NUCLEOTIDE SEQUENCE [LARGE SCALE GENOMIC DNA]</scope>
    <source>
        <strain evidence="4">Pan2503</strain>
    </source>
</reference>
<dbReference type="GO" id="GO:0016810">
    <property type="term" value="F:hydrolase activity, acting on carbon-nitrogen (but not peptide) bonds"/>
    <property type="evidence" value="ECO:0007669"/>
    <property type="project" value="InterPro"/>
</dbReference>
<name>A0A7V8NWB2_9BACT</name>
<keyword evidence="5" id="KW-1185">Reference proteome</keyword>
<dbReference type="InterPro" id="IPR051398">
    <property type="entry name" value="Polysacch_Deacetylase"/>
</dbReference>
<feature type="domain" description="NodB homology" evidence="3">
    <location>
        <begin position="59"/>
        <end position="241"/>
    </location>
</feature>
<evidence type="ECO:0000256" key="1">
    <source>
        <dbReference type="ARBA" id="ARBA00004613"/>
    </source>
</evidence>
<dbReference type="EMBL" id="JACDQQ010002638">
    <property type="protein sequence ID" value="MBA0088704.1"/>
    <property type="molecule type" value="Genomic_DNA"/>
</dbReference>
<accession>A0A7V8NWB2</accession>
<evidence type="ECO:0000259" key="3">
    <source>
        <dbReference type="Pfam" id="PF01522"/>
    </source>
</evidence>
<dbReference type="InterPro" id="IPR011330">
    <property type="entry name" value="Glyco_hydro/deAcase_b/a-brl"/>
</dbReference>
<comment type="subcellular location">
    <subcellularLocation>
        <location evidence="1">Secreted</location>
    </subcellularLocation>
</comment>
<dbReference type="Gene3D" id="3.20.20.370">
    <property type="entry name" value="Glycoside hydrolase/deacetylase"/>
    <property type="match status" value="1"/>
</dbReference>
<dbReference type="PANTHER" id="PTHR34216:SF3">
    <property type="entry name" value="POLY-BETA-1,6-N-ACETYL-D-GLUCOSAMINE N-DEACETYLASE"/>
    <property type="match status" value="1"/>
</dbReference>
<evidence type="ECO:0000256" key="2">
    <source>
        <dbReference type="ARBA" id="ARBA00022729"/>
    </source>
</evidence>
<dbReference type="SUPFAM" id="SSF88713">
    <property type="entry name" value="Glycoside hydrolase/deacetylase"/>
    <property type="match status" value="1"/>
</dbReference>
<dbReference type="Proteomes" id="UP000567293">
    <property type="component" value="Unassembled WGS sequence"/>
</dbReference>
<protein>
    <submittedName>
        <fullName evidence="4">Polysaccharide deacetylase family protein</fullName>
    </submittedName>
</protein>
<evidence type="ECO:0000313" key="4">
    <source>
        <dbReference type="EMBL" id="MBA0088704.1"/>
    </source>
</evidence>
<keyword evidence="2" id="KW-0732">Signal</keyword>
<dbReference type="PANTHER" id="PTHR34216">
    <property type="match status" value="1"/>
</dbReference>
<proteinExistence type="predicted"/>
<dbReference type="GO" id="GO:0005975">
    <property type="term" value="P:carbohydrate metabolic process"/>
    <property type="evidence" value="ECO:0007669"/>
    <property type="project" value="InterPro"/>
</dbReference>
<evidence type="ECO:0000313" key="5">
    <source>
        <dbReference type="Proteomes" id="UP000567293"/>
    </source>
</evidence>
<dbReference type="AlphaFoldDB" id="A0A7V8NWB2"/>
<dbReference type="GO" id="GO:0005576">
    <property type="term" value="C:extracellular region"/>
    <property type="evidence" value="ECO:0007669"/>
    <property type="project" value="UniProtKB-SubCell"/>
</dbReference>
<gene>
    <name evidence="4" type="ORF">HRJ53_27255</name>
</gene>